<comment type="similarity">
    <text evidence="2 10">Belongs to the transferase hexapeptide repeat family.</text>
</comment>
<dbReference type="Pfam" id="PF00132">
    <property type="entry name" value="Hexapep"/>
    <property type="match status" value="1"/>
</dbReference>
<keyword evidence="6 10" id="KW-0808">Transferase</keyword>
<evidence type="ECO:0000256" key="10">
    <source>
        <dbReference type="PIRNR" id="PIRNR000441"/>
    </source>
</evidence>
<keyword evidence="8 10" id="KW-0012">Acyltransferase</keyword>
<dbReference type="Proteomes" id="UP001438008">
    <property type="component" value="Unassembled WGS sequence"/>
</dbReference>
<comment type="pathway">
    <text evidence="1">Amino-acid biosynthesis; L-cysteine biosynthesis; L-cysteine from L-serine: step 1/2.</text>
</comment>
<organism evidence="12 13">
    <name type="scientific">Laedolimicola intestinihominis</name>
    <dbReference type="NCBI Taxonomy" id="3133166"/>
    <lineage>
        <taxon>Bacteria</taxon>
        <taxon>Bacillati</taxon>
        <taxon>Bacillota</taxon>
        <taxon>Clostridia</taxon>
        <taxon>Lachnospirales</taxon>
        <taxon>Lachnospiraceae</taxon>
        <taxon>Laedolimicola</taxon>
    </lineage>
</organism>
<dbReference type="PIRSF" id="PIRSF000441">
    <property type="entry name" value="CysE"/>
    <property type="match status" value="1"/>
</dbReference>
<accession>A0ABV1FGF0</accession>
<dbReference type="InterPro" id="IPR053376">
    <property type="entry name" value="Serine_acetyltransferase"/>
</dbReference>
<dbReference type="EMBL" id="JBBMFE010000001">
    <property type="protein sequence ID" value="MEQ2471139.1"/>
    <property type="molecule type" value="Genomic_DNA"/>
</dbReference>
<keyword evidence="7" id="KW-0198">Cysteine biosynthesis</keyword>
<evidence type="ECO:0000313" key="13">
    <source>
        <dbReference type="Proteomes" id="UP001438008"/>
    </source>
</evidence>
<dbReference type="InterPro" id="IPR042122">
    <property type="entry name" value="Ser_AcTrfase_N_sf"/>
</dbReference>
<comment type="catalytic activity">
    <reaction evidence="9 10">
        <text>L-serine + acetyl-CoA = O-acetyl-L-serine + CoA</text>
        <dbReference type="Rhea" id="RHEA:24560"/>
        <dbReference type="ChEBI" id="CHEBI:33384"/>
        <dbReference type="ChEBI" id="CHEBI:57287"/>
        <dbReference type="ChEBI" id="CHEBI:57288"/>
        <dbReference type="ChEBI" id="CHEBI:58340"/>
        <dbReference type="EC" id="2.3.1.30"/>
    </reaction>
</comment>
<keyword evidence="5" id="KW-0028">Amino-acid biosynthesis</keyword>
<evidence type="ECO:0000313" key="12">
    <source>
        <dbReference type="EMBL" id="MEQ2471139.1"/>
    </source>
</evidence>
<dbReference type="NCBIfam" id="TIGR01172">
    <property type="entry name" value="cysE"/>
    <property type="match status" value="1"/>
</dbReference>
<sequence length="240" mass="26796">MGIIKYINEEIQVIRERDPAIKTSAEVLLYPCFWAILNYRMAHKLYKSGHYFWARWISQRSRRKTGIEIHPGATIGKGLFIDHGSGVIIGETTIIGDNVTLYQGVTLGGTGKEQGKRHPTLEDNVMVSAGAKILGSFTIGENSKIGAGSVVLKEVPPNCTVVGVPGRIVKQDNVKVPRSDMDQVNLPDPVMEELLALRMENADLNRQLEVLEEKERQKAARKAEKKKDKAEKKEKRHEAV</sequence>
<dbReference type="InterPro" id="IPR045304">
    <property type="entry name" value="LbH_SAT"/>
</dbReference>
<name>A0ABV1FGF0_9FIRM</name>
<dbReference type="EC" id="2.3.1.30" evidence="3 10"/>
<evidence type="ECO:0000256" key="9">
    <source>
        <dbReference type="ARBA" id="ARBA00049486"/>
    </source>
</evidence>
<keyword evidence="13" id="KW-1185">Reference proteome</keyword>
<dbReference type="InterPro" id="IPR005881">
    <property type="entry name" value="Ser_O-AcTrfase"/>
</dbReference>
<dbReference type="Gene3D" id="1.10.3130.10">
    <property type="entry name" value="serine acetyltransferase, domain 1"/>
    <property type="match status" value="1"/>
</dbReference>
<dbReference type="NCBIfam" id="NF041874">
    <property type="entry name" value="EPS_EpsC"/>
    <property type="match status" value="1"/>
</dbReference>
<evidence type="ECO:0000256" key="6">
    <source>
        <dbReference type="ARBA" id="ARBA00022679"/>
    </source>
</evidence>
<dbReference type="Gene3D" id="2.160.10.10">
    <property type="entry name" value="Hexapeptide repeat proteins"/>
    <property type="match status" value="1"/>
</dbReference>
<evidence type="ECO:0000256" key="8">
    <source>
        <dbReference type="ARBA" id="ARBA00023315"/>
    </source>
</evidence>
<dbReference type="CDD" id="cd03354">
    <property type="entry name" value="LbH_SAT"/>
    <property type="match status" value="1"/>
</dbReference>
<evidence type="ECO:0000256" key="4">
    <source>
        <dbReference type="ARBA" id="ARBA00018522"/>
    </source>
</evidence>
<dbReference type="InterPro" id="IPR011004">
    <property type="entry name" value="Trimer_LpxA-like_sf"/>
</dbReference>
<comment type="caution">
    <text evidence="12">The sequence shown here is derived from an EMBL/GenBank/DDBJ whole genome shotgun (WGS) entry which is preliminary data.</text>
</comment>
<feature type="region of interest" description="Disordered" evidence="11">
    <location>
        <begin position="211"/>
        <end position="240"/>
    </location>
</feature>
<evidence type="ECO:0000256" key="2">
    <source>
        <dbReference type="ARBA" id="ARBA00007274"/>
    </source>
</evidence>
<protein>
    <recommendedName>
        <fullName evidence="4 10">Serine acetyltransferase</fullName>
        <ecNumber evidence="3 10">2.3.1.30</ecNumber>
    </recommendedName>
</protein>
<dbReference type="InterPro" id="IPR001451">
    <property type="entry name" value="Hexapep"/>
</dbReference>
<proteinExistence type="inferred from homology"/>
<gene>
    <name evidence="12" type="primary">epsC</name>
    <name evidence="12" type="ORF">WMO29_01295</name>
</gene>
<evidence type="ECO:0000256" key="5">
    <source>
        <dbReference type="ARBA" id="ARBA00022605"/>
    </source>
</evidence>
<dbReference type="RefSeq" id="WP_349163420.1">
    <property type="nucleotide sequence ID" value="NZ_JBBMFE010000001.1"/>
</dbReference>
<evidence type="ECO:0000256" key="11">
    <source>
        <dbReference type="SAM" id="MobiDB-lite"/>
    </source>
</evidence>
<reference evidence="12 13" key="1">
    <citation type="submission" date="2024-03" db="EMBL/GenBank/DDBJ databases">
        <title>Human intestinal bacterial collection.</title>
        <authorList>
            <person name="Pauvert C."/>
            <person name="Hitch T.C.A."/>
            <person name="Clavel T."/>
        </authorList>
    </citation>
    <scope>NUCLEOTIDE SEQUENCE [LARGE SCALE GENOMIC DNA]</scope>
    <source>
        <strain evidence="12 13">CLA-AA-H132</strain>
    </source>
</reference>
<evidence type="ECO:0000256" key="1">
    <source>
        <dbReference type="ARBA" id="ARBA00004876"/>
    </source>
</evidence>
<evidence type="ECO:0000256" key="3">
    <source>
        <dbReference type="ARBA" id="ARBA00013266"/>
    </source>
</evidence>
<evidence type="ECO:0000256" key="7">
    <source>
        <dbReference type="ARBA" id="ARBA00023192"/>
    </source>
</evidence>
<dbReference type="SUPFAM" id="SSF51161">
    <property type="entry name" value="Trimeric LpxA-like enzymes"/>
    <property type="match status" value="1"/>
</dbReference>
<dbReference type="PANTHER" id="PTHR42811">
    <property type="entry name" value="SERINE ACETYLTRANSFERASE"/>
    <property type="match status" value="1"/>
</dbReference>